<evidence type="ECO:0000313" key="2">
    <source>
        <dbReference type="Proteomes" id="UP000004371"/>
    </source>
</evidence>
<dbReference type="AlphaFoldDB" id="E8LYR1"/>
<proteinExistence type="predicted"/>
<evidence type="ECO:0000313" key="1">
    <source>
        <dbReference type="EMBL" id="EGA64175.1"/>
    </source>
</evidence>
<comment type="caution">
    <text evidence="1">The sequence shown here is derived from an EMBL/GenBank/DDBJ whole genome shotgun (WGS) entry which is preliminary data.</text>
</comment>
<name>E8LYR1_9VIBR</name>
<accession>E8LYR1</accession>
<dbReference type="Proteomes" id="UP000004371">
    <property type="component" value="Unassembled WGS sequence"/>
</dbReference>
<dbReference type="RefSeq" id="WP_006880983.1">
    <property type="nucleotide sequence ID" value="NZ_AEVS01000092.1"/>
</dbReference>
<gene>
    <name evidence="1" type="ORF">VIBR0546_02524</name>
</gene>
<organism evidence="1 2">
    <name type="scientific">Vibrio brasiliensis LMG 20546</name>
    <dbReference type="NCBI Taxonomy" id="945543"/>
    <lineage>
        <taxon>Bacteria</taxon>
        <taxon>Pseudomonadati</taxon>
        <taxon>Pseudomonadota</taxon>
        <taxon>Gammaproteobacteria</taxon>
        <taxon>Vibrionales</taxon>
        <taxon>Vibrionaceae</taxon>
        <taxon>Vibrio</taxon>
        <taxon>Vibrio oreintalis group</taxon>
    </lineage>
</organism>
<protein>
    <submittedName>
        <fullName evidence="1">Uncharacterized protein</fullName>
    </submittedName>
</protein>
<reference evidence="1 2" key="1">
    <citation type="journal article" date="2012" name="Int. J. Syst. Evol. Microbiol.">
        <title>Vibrio caribbeanicus sp. nov., isolated from the marine sponge Scleritoderma cyanea.</title>
        <authorList>
            <person name="Hoffmann M."/>
            <person name="Monday S.R."/>
            <person name="Allard M.W."/>
            <person name="Strain E.A."/>
            <person name="Whittaker P."/>
            <person name="Naum M."/>
            <person name="McCarthy P.J."/>
            <person name="Lopez J.V."/>
            <person name="Fischer M."/>
            <person name="Brown E.W."/>
        </authorList>
    </citation>
    <scope>NUCLEOTIDE SEQUENCE [LARGE SCALE GENOMIC DNA]</scope>
    <source>
        <strain evidence="1 2">LMG 20546</strain>
    </source>
</reference>
<dbReference type="EMBL" id="AEVS01000092">
    <property type="protein sequence ID" value="EGA64175.1"/>
    <property type="molecule type" value="Genomic_DNA"/>
</dbReference>
<keyword evidence="2" id="KW-1185">Reference proteome</keyword>
<sequence length="247" mass="28478">MRAHQIPHFHVLKSIPADIQRLARLEQTLSHGYMHARNSILGRLGWESSHEFDKWCKKQKRSFHNIQNNSERLRCIVREKPQFTDSVYIFELPLEIVTNLNEFSYLIDRTPYTNLVSARSIGELADILDDKEIEDHEPSNQVSLDIAPSYSSLSAIGSIWVKDVNCYAEKLEHRKPSGTCSAGWAFEYADATNQELYLITTPEEFHKWATVWGGLAIIPNGVTKKLDKNDQVVSSIFADFLTRRRMR</sequence>